<keyword evidence="3" id="KW-1185">Reference proteome</keyword>
<evidence type="ECO:0000313" key="2">
    <source>
        <dbReference type="EMBL" id="KAK6499993.1"/>
    </source>
</evidence>
<feature type="transmembrane region" description="Helical" evidence="1">
    <location>
        <begin position="154"/>
        <end position="173"/>
    </location>
</feature>
<evidence type="ECO:0000313" key="3">
    <source>
        <dbReference type="Proteomes" id="UP001370758"/>
    </source>
</evidence>
<reference evidence="2 3" key="1">
    <citation type="submission" date="2023-08" db="EMBL/GenBank/DDBJ databases">
        <authorList>
            <person name="Palmer J.M."/>
        </authorList>
    </citation>
    <scope>NUCLEOTIDE SEQUENCE [LARGE SCALE GENOMIC DNA]</scope>
    <source>
        <strain evidence="2 3">TWF481</strain>
    </source>
</reference>
<dbReference type="AlphaFoldDB" id="A0AAV9W2I1"/>
<feature type="transmembrane region" description="Helical" evidence="1">
    <location>
        <begin position="512"/>
        <end position="534"/>
    </location>
</feature>
<accession>A0AAV9W2I1</accession>
<dbReference type="PANTHER" id="PTHR35041">
    <property type="entry name" value="MEDIATOR OF RNA POLYMERASE II TRANSCRIPTION SUBUNIT 1"/>
    <property type="match status" value="1"/>
</dbReference>
<keyword evidence="1" id="KW-0812">Transmembrane</keyword>
<comment type="caution">
    <text evidence="2">The sequence shown here is derived from an EMBL/GenBank/DDBJ whole genome shotgun (WGS) entry which is preliminary data.</text>
</comment>
<proteinExistence type="predicted"/>
<evidence type="ECO:0000256" key="1">
    <source>
        <dbReference type="SAM" id="Phobius"/>
    </source>
</evidence>
<gene>
    <name evidence="2" type="ORF">TWF481_010350</name>
</gene>
<keyword evidence="1" id="KW-1133">Transmembrane helix</keyword>
<dbReference type="Proteomes" id="UP001370758">
    <property type="component" value="Unassembled WGS sequence"/>
</dbReference>
<feature type="transmembrane region" description="Helical" evidence="1">
    <location>
        <begin position="59"/>
        <end position="76"/>
    </location>
</feature>
<keyword evidence="1" id="KW-0472">Membrane</keyword>
<dbReference type="PANTHER" id="PTHR35041:SF6">
    <property type="entry name" value="FORMYLMETHIONINE DEFORMYLASE-LIKE PROTEIN-RELATED"/>
    <property type="match status" value="1"/>
</dbReference>
<name>A0AAV9W2I1_9PEZI</name>
<dbReference type="EMBL" id="JAVHJL010000007">
    <property type="protein sequence ID" value="KAK6499993.1"/>
    <property type="molecule type" value="Genomic_DNA"/>
</dbReference>
<organism evidence="2 3">
    <name type="scientific">Arthrobotrys musiformis</name>
    <dbReference type="NCBI Taxonomy" id="47236"/>
    <lineage>
        <taxon>Eukaryota</taxon>
        <taxon>Fungi</taxon>
        <taxon>Dikarya</taxon>
        <taxon>Ascomycota</taxon>
        <taxon>Pezizomycotina</taxon>
        <taxon>Orbiliomycetes</taxon>
        <taxon>Orbiliales</taxon>
        <taxon>Orbiliaceae</taxon>
        <taxon>Arthrobotrys</taxon>
    </lineage>
</organism>
<protein>
    <submittedName>
        <fullName evidence="2">Uncharacterized protein</fullName>
    </submittedName>
</protein>
<sequence length="615" mass="68267">MATIADSICHPPEATELQGGGGGIFTGKSPTPKGREEGNFQSEKLVAERVDLRATLGRIALFYVLGFATAVSHHIFNLTRDGRVPTNQSLTLKFGTAFAFLVQAFIAAATGTALAQITWRRVRQRAFTIHGIDGVFTISKDFTQFLLLELWERATLICIISIGIWIMPLASIVPPSTLVVEPHSYRSSGSCEVPTLNFRALPGANESELRLGRIAKDDSIAYINGVIPGLTAPSTTLQKIGVSVSYGQRILDIPSPCGTNCSYTVTFNGPALNCTDEDWESQDAPWSDGALPLFNYSLHYSSNSTPNGDLWAAYAQPKDDSRGYAGPGIPIRDFLYVGTTERLERYEIKCFKCSLYNTTYNLDIEHKNDLQTIRIELRNSSKFIPVKQRLQDASSYEQFAYNGYNSYLIDPEGPFDGSIDETGTLSTRRFSFGTNLLFTNLVSPWVSMTFDWKPQLEYFPISNLRAGFEELSHNLTISLLSRSDLIIFSNTTTTCNFFGYQNIYRYRPAQLYISYGPLMAFSMVVVVLGIRATLKNGGICQWSFSQIMLTTRNPSLDEIGRGSCFGVVHSGSDLAHHRLKFGEIKYEKQSVDVIRHAAFGLENEVTELSAGEKYS</sequence>
<feature type="transmembrane region" description="Helical" evidence="1">
    <location>
        <begin position="96"/>
        <end position="115"/>
    </location>
</feature>